<dbReference type="Pfam" id="PF05065">
    <property type="entry name" value="Phage_capsid"/>
    <property type="match status" value="1"/>
</dbReference>
<reference evidence="4" key="1">
    <citation type="journal article" date="2015" name="Nature">
        <title>Complex archaea that bridge the gap between prokaryotes and eukaryotes.</title>
        <authorList>
            <person name="Spang A."/>
            <person name="Saw J.H."/>
            <person name="Jorgensen S.L."/>
            <person name="Zaremba-Niedzwiedzka K."/>
            <person name="Martijn J."/>
            <person name="Lind A.E."/>
            <person name="van Eijk R."/>
            <person name="Schleper C."/>
            <person name="Guy L."/>
            <person name="Ettema T.J."/>
        </authorList>
    </citation>
    <scope>NUCLEOTIDE SEQUENCE</scope>
</reference>
<dbReference type="AlphaFoldDB" id="A0A0F9HAL3"/>
<evidence type="ECO:0000313" key="4">
    <source>
        <dbReference type="EMBL" id="KKM08085.1"/>
    </source>
</evidence>
<dbReference type="Gene3D" id="3.30.2320.10">
    <property type="entry name" value="hypothetical protein PF0899 domain"/>
    <property type="match status" value="1"/>
</dbReference>
<comment type="subcellular location">
    <subcellularLocation>
        <location evidence="1">Virion</location>
    </subcellularLocation>
</comment>
<feature type="domain" description="Phage capsid-like C-terminal" evidence="3">
    <location>
        <begin position="80"/>
        <end position="362"/>
    </location>
</feature>
<dbReference type="SUPFAM" id="SSF56563">
    <property type="entry name" value="Major capsid protein gp5"/>
    <property type="match status" value="1"/>
</dbReference>
<dbReference type="Gene3D" id="3.30.2400.10">
    <property type="entry name" value="Major capsid protein gp5"/>
    <property type="match status" value="1"/>
</dbReference>
<protein>
    <recommendedName>
        <fullName evidence="3">Phage capsid-like C-terminal domain-containing protein</fullName>
    </recommendedName>
</protein>
<sequence>MKMTTKQKTAFAKSLVEKLTKRMTVEVSKGERQTTDFVSVTKENLSLAKYLRGGVLNNWDNAPDEEALFKALGRDGGAAGAFLIPSVLSDDVIGTLSQASTVSSMPGVKRVPIAGDKLDFGAVDSPPQVTWTGEAESLSEDTSMAFGRKVLQTHKATAIIKMSRELLDSSAAAEMIVREELLKAVAEAEDTAILQGTGGKQAQGIYSHPRVLSTDLSAVVSIDNLMAAELQIRQNNGRLNGFLMAPRSLSNLRKQKDGGGRYLVNSANMIGAAGVGMQNVATLLDQPVKDTNVISITGRPASGETYIVAGDWTQLIIGDGQNGQIRIESDASILFMSDQIAVRLVKHVGYLIRHPEVFAIIKGIQN</sequence>
<name>A0A0F9HAL3_9ZZZZ</name>
<dbReference type="GO" id="GO:0044423">
    <property type="term" value="C:virion component"/>
    <property type="evidence" value="ECO:0007669"/>
    <property type="project" value="UniProtKB-KW"/>
</dbReference>
<proteinExistence type="predicted"/>
<evidence type="ECO:0000256" key="1">
    <source>
        <dbReference type="ARBA" id="ARBA00004328"/>
    </source>
</evidence>
<dbReference type="NCBIfam" id="TIGR01554">
    <property type="entry name" value="major_cap_HK97"/>
    <property type="match status" value="1"/>
</dbReference>
<evidence type="ECO:0000259" key="3">
    <source>
        <dbReference type="Pfam" id="PF05065"/>
    </source>
</evidence>
<dbReference type="InterPro" id="IPR024455">
    <property type="entry name" value="Phage_capsid"/>
</dbReference>
<dbReference type="EMBL" id="LAZR01015628">
    <property type="protein sequence ID" value="KKM08085.1"/>
    <property type="molecule type" value="Genomic_DNA"/>
</dbReference>
<evidence type="ECO:0000256" key="2">
    <source>
        <dbReference type="ARBA" id="ARBA00022844"/>
    </source>
</evidence>
<accession>A0A0F9HAL3</accession>
<keyword evidence="2" id="KW-0946">Virion</keyword>
<organism evidence="4">
    <name type="scientific">marine sediment metagenome</name>
    <dbReference type="NCBI Taxonomy" id="412755"/>
    <lineage>
        <taxon>unclassified sequences</taxon>
        <taxon>metagenomes</taxon>
        <taxon>ecological metagenomes</taxon>
    </lineage>
</organism>
<dbReference type="InterPro" id="IPR054612">
    <property type="entry name" value="Phage_capsid-like_C"/>
</dbReference>
<comment type="caution">
    <text evidence="4">The sequence shown here is derived from an EMBL/GenBank/DDBJ whole genome shotgun (WGS) entry which is preliminary data.</text>
</comment>
<gene>
    <name evidence="4" type="ORF">LCGC14_1727420</name>
</gene>